<dbReference type="Pfam" id="PF21929">
    <property type="entry name" value="GpP_4th"/>
    <property type="match status" value="1"/>
</dbReference>
<dbReference type="RefSeq" id="WP_085599305.1">
    <property type="nucleotide sequence ID" value="NZ_CP191492.1"/>
</dbReference>
<feature type="domain" description="Baseplate hub protein gp44/GpP-like C-terminal" evidence="2">
    <location>
        <begin position="255"/>
        <end position="339"/>
    </location>
</feature>
<evidence type="ECO:0000259" key="1">
    <source>
        <dbReference type="Pfam" id="PF21683"/>
    </source>
</evidence>
<dbReference type="InterPro" id="IPR053981">
    <property type="entry name" value="Gp44/GpP-like_2nd"/>
</dbReference>
<dbReference type="Gene3D" id="3.55.50.10">
    <property type="entry name" value="Baseplate protein-like domains"/>
    <property type="match status" value="1"/>
</dbReference>
<dbReference type="SUPFAM" id="SSF69279">
    <property type="entry name" value="Phage tail proteins"/>
    <property type="match status" value="2"/>
</dbReference>
<name>A0A7X1PJ03_9PSED</name>
<accession>A0A7X1PJ03</accession>
<dbReference type="Proteomes" id="UP000486534">
    <property type="component" value="Unassembled WGS sequence"/>
</dbReference>
<feature type="domain" description="Baseplate hub protein gp44-like N-terminal" evidence="1">
    <location>
        <begin position="8"/>
        <end position="91"/>
    </location>
</feature>
<dbReference type="AlphaFoldDB" id="A0A7X1PJ03"/>
<dbReference type="PIRSF" id="PIRSF004440">
    <property type="entry name" value="GpP"/>
    <property type="match status" value="1"/>
</dbReference>
<comment type="caution">
    <text evidence="4">The sequence shown here is derived from an EMBL/GenBank/DDBJ whole genome shotgun (WGS) entry which is preliminary data.</text>
</comment>
<organism evidence="4 5">
    <name type="scientific">Pseudomonas piscis</name>
    <dbReference type="NCBI Taxonomy" id="2614538"/>
    <lineage>
        <taxon>Bacteria</taxon>
        <taxon>Pseudomonadati</taxon>
        <taxon>Pseudomonadota</taxon>
        <taxon>Gammaproteobacteria</taxon>
        <taxon>Pseudomonadales</taxon>
        <taxon>Pseudomonadaceae</taxon>
        <taxon>Pseudomonas</taxon>
    </lineage>
</organism>
<protein>
    <submittedName>
        <fullName evidence="4">Baseplate protein</fullName>
    </submittedName>
</protein>
<proteinExistence type="predicted"/>
<feature type="domain" description="Baseplate hub protein gp44/GpP-like second" evidence="3">
    <location>
        <begin position="95"/>
        <end position="177"/>
    </location>
</feature>
<dbReference type="InterPro" id="IPR049354">
    <property type="entry name" value="GpP-like_N"/>
</dbReference>
<dbReference type="Gene3D" id="3.30.1920.10">
    <property type="entry name" value="Baseplate protein-like domains - 2 layer sandwich fold"/>
    <property type="match status" value="1"/>
</dbReference>
<dbReference type="Pfam" id="PF22255">
    <property type="entry name" value="Gp44-like_2nd"/>
    <property type="match status" value="1"/>
</dbReference>
<dbReference type="InterPro" id="IPR053982">
    <property type="entry name" value="Gp44/GpP-like_C"/>
</dbReference>
<evidence type="ECO:0000259" key="3">
    <source>
        <dbReference type="Pfam" id="PF22255"/>
    </source>
</evidence>
<dbReference type="Pfam" id="PF21683">
    <property type="entry name" value="GpP-like_1st"/>
    <property type="match status" value="1"/>
</dbReference>
<evidence type="ECO:0000313" key="4">
    <source>
        <dbReference type="EMBL" id="MQA52602.1"/>
    </source>
</evidence>
<sequence length="346" mass="37622">MNPAQDAVTLTVDGLDYGGWKSVEISADLERQFRSFSLNITWQWPGQLEVKPIKPGSRCQVRIGSDLVLTGYVYKAPVSYDAHQVSLSIEGSSLTQDLADCAAINRPSQWQEQSLLSIVQALAGAYGVGVVSEIPQTAKLGKHSIVPGETVFQSIDRLLTLYRVFSTDDAEGRVLLAKPGSSGRASDALELGKNILSANAPMDFSQVFSEYRVIGQHKGSDQKSGAAVAEVSGQARDPSMARKRVTVISESAQLTPELAQQRADWESATRMGKALTTSYRVQGWRQGNGDLWRHNTLVRVIDKVLGFDQDMLISKVTYSLSEQGSITTLQVAPPHTFDANPVPAKT</sequence>
<dbReference type="InterPro" id="IPR023399">
    <property type="entry name" value="Baseplate-like_2-layer_sand"/>
</dbReference>
<reference evidence="4 5" key="1">
    <citation type="submission" date="2019-10" db="EMBL/GenBank/DDBJ databases">
        <title>Pseudomonas dajingensis sp. nov., isolated from the profound head ulcers of farmed Murray cod (Maccullochella peelii peelii).</title>
        <authorList>
            <person name="Liu Y."/>
        </authorList>
    </citation>
    <scope>NUCLEOTIDE SEQUENCE [LARGE SCALE GENOMIC DNA]</scope>
    <source>
        <strain evidence="4 5">MC042</strain>
    </source>
</reference>
<gene>
    <name evidence="4" type="ORF">GDH07_04575</name>
</gene>
<dbReference type="EMBL" id="WHUV01000001">
    <property type="protein sequence ID" value="MQA52602.1"/>
    <property type="molecule type" value="Genomic_DNA"/>
</dbReference>
<dbReference type="InterPro" id="IPR026276">
    <property type="entry name" value="Baseplate_GpP"/>
</dbReference>
<evidence type="ECO:0000259" key="2">
    <source>
        <dbReference type="Pfam" id="PF21929"/>
    </source>
</evidence>
<dbReference type="Gene3D" id="2.30.300.10">
    <property type="entry name" value="Baseplate protein-like domain - beta roll fold"/>
    <property type="match status" value="1"/>
</dbReference>
<evidence type="ECO:0000313" key="5">
    <source>
        <dbReference type="Proteomes" id="UP000486534"/>
    </source>
</evidence>